<dbReference type="Gene3D" id="3.40.50.150">
    <property type="entry name" value="Vaccinia Virus protein VP39"/>
    <property type="match status" value="1"/>
</dbReference>
<dbReference type="PANTHER" id="PTHR43648">
    <property type="entry name" value="ELECTRON TRANSFER FLAVOPROTEIN BETA SUBUNIT LYSINE METHYLTRANSFERASE"/>
    <property type="match status" value="1"/>
</dbReference>
<dbReference type="RefSeq" id="WP_183119033.1">
    <property type="nucleotide sequence ID" value="NZ_JABEQF010000005.1"/>
</dbReference>
<accession>A0A7W4JS49</accession>
<dbReference type="SUPFAM" id="SSF53335">
    <property type="entry name" value="S-adenosyl-L-methionine-dependent methyltransferases"/>
    <property type="match status" value="1"/>
</dbReference>
<dbReference type="InterPro" id="IPR029063">
    <property type="entry name" value="SAM-dependent_MTases_sf"/>
</dbReference>
<evidence type="ECO:0000313" key="4">
    <source>
        <dbReference type="Proteomes" id="UP000555756"/>
    </source>
</evidence>
<dbReference type="Proteomes" id="UP000555756">
    <property type="component" value="Unassembled WGS sequence"/>
</dbReference>
<dbReference type="InterPro" id="IPR050078">
    <property type="entry name" value="Ribosomal_L11_MeTrfase_PrmA"/>
</dbReference>
<dbReference type="EMBL" id="JABEQF010000005">
    <property type="protein sequence ID" value="MBB2189847.1"/>
    <property type="molecule type" value="Genomic_DNA"/>
</dbReference>
<name>A0A7W4JS49_9PROT</name>
<proteinExistence type="predicted"/>
<gene>
    <name evidence="3" type="ORF">HLH34_07685</name>
</gene>
<keyword evidence="1 3" id="KW-0489">Methyltransferase</keyword>
<evidence type="ECO:0000256" key="1">
    <source>
        <dbReference type="ARBA" id="ARBA00022603"/>
    </source>
</evidence>
<dbReference type="Pfam" id="PF06325">
    <property type="entry name" value="PrmA"/>
    <property type="match status" value="1"/>
</dbReference>
<evidence type="ECO:0000256" key="2">
    <source>
        <dbReference type="ARBA" id="ARBA00022679"/>
    </source>
</evidence>
<dbReference type="GO" id="GO:0032259">
    <property type="term" value="P:methylation"/>
    <property type="evidence" value="ECO:0007669"/>
    <property type="project" value="UniProtKB-KW"/>
</dbReference>
<keyword evidence="4" id="KW-1185">Reference proteome</keyword>
<sequence length="220" mass="23621">MSPHTPAEARAFVTAHTALAHVPLVPEIALHLATEITPVWQASENWLAQNGIEPPFWAFAWPGGQLLARHILDNPERVAGRRVLDFAAGCGIAAIACAQAGAASVEAAEIDPLAVTAIALNADVNGVDITATGADLVGTAPCWDLILCGDVCYESPMTQHILPWLRCCARTAEVWIADPGRAYLPRDGLAPLVIRDIPTTMELEDRVVRRTTLYRVRPAP</sequence>
<evidence type="ECO:0000313" key="3">
    <source>
        <dbReference type="EMBL" id="MBB2189847.1"/>
    </source>
</evidence>
<dbReference type="GO" id="GO:0016279">
    <property type="term" value="F:protein-lysine N-methyltransferase activity"/>
    <property type="evidence" value="ECO:0007669"/>
    <property type="project" value="TreeGrafter"/>
</dbReference>
<keyword evidence="2 3" id="KW-0808">Transferase</keyword>
<reference evidence="3 4" key="1">
    <citation type="submission" date="2020-04" db="EMBL/GenBank/DDBJ databases">
        <title>Description of novel Gluconacetobacter.</title>
        <authorList>
            <person name="Sombolestani A."/>
        </authorList>
    </citation>
    <scope>NUCLEOTIDE SEQUENCE [LARGE SCALE GENOMIC DNA]</scope>
    <source>
        <strain evidence="3 4">LMG 21311</strain>
    </source>
</reference>
<protein>
    <submittedName>
        <fullName evidence="3">Methyltransferase</fullName>
    </submittedName>
</protein>
<comment type="caution">
    <text evidence="3">The sequence shown here is derived from an EMBL/GenBank/DDBJ whole genome shotgun (WGS) entry which is preliminary data.</text>
</comment>
<organism evidence="3 4">
    <name type="scientific">Gluconacetobacter azotocaptans</name>
    <dbReference type="NCBI Taxonomy" id="142834"/>
    <lineage>
        <taxon>Bacteria</taxon>
        <taxon>Pseudomonadati</taxon>
        <taxon>Pseudomonadota</taxon>
        <taxon>Alphaproteobacteria</taxon>
        <taxon>Acetobacterales</taxon>
        <taxon>Acetobacteraceae</taxon>
        <taxon>Gluconacetobacter</taxon>
    </lineage>
</organism>
<dbReference type="AlphaFoldDB" id="A0A7W4JS49"/>
<dbReference type="PANTHER" id="PTHR43648:SF1">
    <property type="entry name" value="ELECTRON TRANSFER FLAVOPROTEIN BETA SUBUNIT LYSINE METHYLTRANSFERASE"/>
    <property type="match status" value="1"/>
</dbReference>